<dbReference type="Gene3D" id="2.60.120.10">
    <property type="entry name" value="Jelly Rolls"/>
    <property type="match status" value="1"/>
</dbReference>
<dbReference type="Proteomes" id="UP000648801">
    <property type="component" value="Unassembled WGS sequence"/>
</dbReference>
<keyword evidence="4" id="KW-1185">Reference proteome</keyword>
<dbReference type="AlphaFoldDB" id="A0A916RTT9"/>
<evidence type="ECO:0000256" key="1">
    <source>
        <dbReference type="SAM" id="SignalP"/>
    </source>
</evidence>
<dbReference type="Pfam" id="PF07883">
    <property type="entry name" value="Cupin_2"/>
    <property type="match status" value="1"/>
</dbReference>
<evidence type="ECO:0000313" key="4">
    <source>
        <dbReference type="Proteomes" id="UP000648801"/>
    </source>
</evidence>
<dbReference type="RefSeq" id="WP_188759394.1">
    <property type="nucleotide sequence ID" value="NZ_BMJB01000001.1"/>
</dbReference>
<dbReference type="InterPro" id="IPR011051">
    <property type="entry name" value="RmlC_Cupin_sf"/>
</dbReference>
<dbReference type="SUPFAM" id="SSF51182">
    <property type="entry name" value="RmlC-like cupins"/>
    <property type="match status" value="1"/>
</dbReference>
<proteinExistence type="predicted"/>
<dbReference type="PANTHER" id="PTHR36440:SF1">
    <property type="entry name" value="PUTATIVE (AFU_ORTHOLOGUE AFUA_8G07350)-RELATED"/>
    <property type="match status" value="1"/>
</dbReference>
<organism evidence="3 4">
    <name type="scientific">Edaphobacter acidisoli</name>
    <dbReference type="NCBI Taxonomy" id="2040573"/>
    <lineage>
        <taxon>Bacteria</taxon>
        <taxon>Pseudomonadati</taxon>
        <taxon>Acidobacteriota</taxon>
        <taxon>Terriglobia</taxon>
        <taxon>Terriglobales</taxon>
        <taxon>Acidobacteriaceae</taxon>
        <taxon>Edaphobacter</taxon>
    </lineage>
</organism>
<dbReference type="PANTHER" id="PTHR36440">
    <property type="entry name" value="PUTATIVE (AFU_ORTHOLOGUE AFUA_8G07350)-RELATED"/>
    <property type="match status" value="1"/>
</dbReference>
<name>A0A916RTT9_9BACT</name>
<accession>A0A916RTT9</accession>
<dbReference type="InterPro" id="IPR013096">
    <property type="entry name" value="Cupin_2"/>
</dbReference>
<feature type="signal peptide" evidence="1">
    <location>
        <begin position="1"/>
        <end position="25"/>
    </location>
</feature>
<evidence type="ECO:0000313" key="3">
    <source>
        <dbReference type="EMBL" id="GGA70813.1"/>
    </source>
</evidence>
<dbReference type="InterPro" id="IPR014710">
    <property type="entry name" value="RmlC-like_jellyroll"/>
</dbReference>
<keyword evidence="1" id="KW-0732">Signal</keyword>
<gene>
    <name evidence="3" type="ORF">GCM10011507_22970</name>
</gene>
<comment type="caution">
    <text evidence="3">The sequence shown here is derived from an EMBL/GenBank/DDBJ whole genome shotgun (WGS) entry which is preliminary data.</text>
</comment>
<reference evidence="3" key="1">
    <citation type="journal article" date="2014" name="Int. J. Syst. Evol. Microbiol.">
        <title>Complete genome sequence of Corynebacterium casei LMG S-19264T (=DSM 44701T), isolated from a smear-ripened cheese.</title>
        <authorList>
            <consortium name="US DOE Joint Genome Institute (JGI-PGF)"/>
            <person name="Walter F."/>
            <person name="Albersmeier A."/>
            <person name="Kalinowski J."/>
            <person name="Ruckert C."/>
        </authorList>
    </citation>
    <scope>NUCLEOTIDE SEQUENCE</scope>
    <source>
        <strain evidence="3">CGMCC 1.15447</strain>
    </source>
</reference>
<reference evidence="3" key="2">
    <citation type="submission" date="2020-09" db="EMBL/GenBank/DDBJ databases">
        <authorList>
            <person name="Sun Q."/>
            <person name="Zhou Y."/>
        </authorList>
    </citation>
    <scope>NUCLEOTIDE SEQUENCE</scope>
    <source>
        <strain evidence="3">CGMCC 1.15447</strain>
    </source>
</reference>
<feature type="chain" id="PRO_5037939626" description="Cupin type-2 domain-containing protein" evidence="1">
    <location>
        <begin position="26"/>
        <end position="181"/>
    </location>
</feature>
<sequence>MKRRSFLKSAATAFPLALTPSFAFATTHLSDPVSKEAMIVPAGHDRLDETHPGFGGLEFKVLTRETNGNLFVIEHANAVHGGPPLHLHLEQEEWFYVIEGEFLFQIGDKQVKLGPGESALGPRRVPHAFAVTGRTPGRMIIAFSPAGSMEEFFRGASSPQQSAAYYRKHGMELLGPPLNGT</sequence>
<dbReference type="InterPro" id="IPR053146">
    <property type="entry name" value="QDO-like"/>
</dbReference>
<feature type="domain" description="Cupin type-2" evidence="2">
    <location>
        <begin position="81"/>
        <end position="141"/>
    </location>
</feature>
<protein>
    <recommendedName>
        <fullName evidence="2">Cupin type-2 domain-containing protein</fullName>
    </recommendedName>
</protein>
<evidence type="ECO:0000259" key="2">
    <source>
        <dbReference type="Pfam" id="PF07883"/>
    </source>
</evidence>
<dbReference type="EMBL" id="BMJB01000001">
    <property type="protein sequence ID" value="GGA70813.1"/>
    <property type="molecule type" value="Genomic_DNA"/>
</dbReference>